<comment type="subcellular location">
    <subcellularLocation>
        <location evidence="1">Cell membrane</location>
        <topology evidence="1">Multi-pass membrane protein</topology>
    </subcellularLocation>
</comment>
<comment type="similarity">
    <text evidence="2">Belongs to the EamA transporter family.</text>
</comment>
<comment type="caution">
    <text evidence="9">The sequence shown here is derived from an EMBL/GenBank/DDBJ whole genome shotgun (WGS) entry which is preliminary data.</text>
</comment>
<dbReference type="InterPro" id="IPR050638">
    <property type="entry name" value="AA-Vitamin_Transporters"/>
</dbReference>
<feature type="domain" description="EamA" evidence="8">
    <location>
        <begin position="9"/>
        <end position="143"/>
    </location>
</feature>
<feature type="transmembrane region" description="Helical" evidence="7">
    <location>
        <begin position="127"/>
        <end position="146"/>
    </location>
</feature>
<dbReference type="EMBL" id="JBHUME010000011">
    <property type="protein sequence ID" value="MFD2614373.1"/>
    <property type="molecule type" value="Genomic_DNA"/>
</dbReference>
<evidence type="ECO:0000256" key="3">
    <source>
        <dbReference type="ARBA" id="ARBA00022475"/>
    </source>
</evidence>
<keyword evidence="10" id="KW-1185">Reference proteome</keyword>
<feature type="transmembrane region" description="Helical" evidence="7">
    <location>
        <begin position="278"/>
        <end position="296"/>
    </location>
</feature>
<feature type="transmembrane region" description="Helical" evidence="7">
    <location>
        <begin position="35"/>
        <end position="57"/>
    </location>
</feature>
<evidence type="ECO:0000256" key="1">
    <source>
        <dbReference type="ARBA" id="ARBA00004651"/>
    </source>
</evidence>
<feature type="transmembrane region" description="Helical" evidence="7">
    <location>
        <begin position="221"/>
        <end position="244"/>
    </location>
</feature>
<keyword evidence="6 7" id="KW-0472">Membrane</keyword>
<dbReference type="InterPro" id="IPR000620">
    <property type="entry name" value="EamA_dom"/>
</dbReference>
<keyword evidence="4 7" id="KW-0812">Transmembrane</keyword>
<reference evidence="10" key="1">
    <citation type="journal article" date="2019" name="Int. J. Syst. Evol. Microbiol.">
        <title>The Global Catalogue of Microorganisms (GCM) 10K type strain sequencing project: providing services to taxonomists for standard genome sequencing and annotation.</title>
        <authorList>
            <consortium name="The Broad Institute Genomics Platform"/>
            <consortium name="The Broad Institute Genome Sequencing Center for Infectious Disease"/>
            <person name="Wu L."/>
            <person name="Ma J."/>
        </authorList>
    </citation>
    <scope>NUCLEOTIDE SEQUENCE [LARGE SCALE GENOMIC DNA]</scope>
    <source>
        <strain evidence="10">KCTC 3950</strain>
    </source>
</reference>
<evidence type="ECO:0000256" key="2">
    <source>
        <dbReference type="ARBA" id="ARBA00007362"/>
    </source>
</evidence>
<gene>
    <name evidence="9" type="ORF">ACFSUF_18335</name>
</gene>
<feature type="transmembrane region" description="Helical" evidence="7">
    <location>
        <begin position="251"/>
        <end position="272"/>
    </location>
</feature>
<dbReference type="PANTHER" id="PTHR32322">
    <property type="entry name" value="INNER MEMBRANE TRANSPORTER"/>
    <property type="match status" value="1"/>
</dbReference>
<dbReference type="Proteomes" id="UP001597541">
    <property type="component" value="Unassembled WGS sequence"/>
</dbReference>
<proteinExistence type="inferred from homology"/>
<evidence type="ECO:0000313" key="10">
    <source>
        <dbReference type="Proteomes" id="UP001597541"/>
    </source>
</evidence>
<feature type="transmembrane region" description="Helical" evidence="7">
    <location>
        <begin position="101"/>
        <end position="120"/>
    </location>
</feature>
<evidence type="ECO:0000256" key="5">
    <source>
        <dbReference type="ARBA" id="ARBA00022989"/>
    </source>
</evidence>
<dbReference type="PANTHER" id="PTHR32322:SF18">
    <property type="entry name" value="S-ADENOSYLMETHIONINE_S-ADENOSYLHOMOCYSTEINE TRANSPORTER"/>
    <property type="match status" value="1"/>
</dbReference>
<dbReference type="SUPFAM" id="SSF103481">
    <property type="entry name" value="Multidrug resistance efflux transporter EmrE"/>
    <property type="match status" value="2"/>
</dbReference>
<evidence type="ECO:0000256" key="7">
    <source>
        <dbReference type="SAM" id="Phobius"/>
    </source>
</evidence>
<evidence type="ECO:0000259" key="8">
    <source>
        <dbReference type="Pfam" id="PF00892"/>
    </source>
</evidence>
<name>A0ABW5PHW8_9BACL</name>
<organism evidence="9 10">
    <name type="scientific">Paenibacillus gansuensis</name>
    <dbReference type="NCBI Taxonomy" id="306542"/>
    <lineage>
        <taxon>Bacteria</taxon>
        <taxon>Bacillati</taxon>
        <taxon>Bacillota</taxon>
        <taxon>Bacilli</taxon>
        <taxon>Bacillales</taxon>
        <taxon>Paenibacillaceae</taxon>
        <taxon>Paenibacillus</taxon>
    </lineage>
</organism>
<accession>A0ABW5PHW8</accession>
<keyword evidence="3" id="KW-1003">Cell membrane</keyword>
<feature type="transmembrane region" description="Helical" evidence="7">
    <location>
        <begin position="158"/>
        <end position="178"/>
    </location>
</feature>
<sequence>MIKPDARRSGLLWVALGAAMWGTDALFRSGLVERLTSLQIVWLEHALISLMMLPWIIRAFRKLSGLSAGGWLLLLAVSWGSSALATWAFTEAFRYGHPSAVVLLQKLQPLFAVLAAKWLLRERWSSTYYVVLPGALLGAYVLSFGFSAPFTAAHGGQWAGSLLAIAAALLWGCGTTFGRSLLQRFSFAELTGLRVFCALPMLTLLQTLQGGLTPALGELTFPLGLDLFLLSLVPGLAGLLLYYYGLQRTQAAYAAIAELSFPAAALLINRYFLGQSVSMAQIAGVLLIWLMVAYLSRQKENPLPALAARNHRAQML</sequence>
<dbReference type="Pfam" id="PF00892">
    <property type="entry name" value="EamA"/>
    <property type="match status" value="2"/>
</dbReference>
<dbReference type="RefSeq" id="WP_377605145.1">
    <property type="nucleotide sequence ID" value="NZ_JBHUME010000011.1"/>
</dbReference>
<evidence type="ECO:0000313" key="9">
    <source>
        <dbReference type="EMBL" id="MFD2614373.1"/>
    </source>
</evidence>
<evidence type="ECO:0000256" key="6">
    <source>
        <dbReference type="ARBA" id="ARBA00023136"/>
    </source>
</evidence>
<feature type="transmembrane region" description="Helical" evidence="7">
    <location>
        <begin position="69"/>
        <end position="89"/>
    </location>
</feature>
<feature type="domain" description="EamA" evidence="8">
    <location>
        <begin position="159"/>
        <end position="294"/>
    </location>
</feature>
<protein>
    <submittedName>
        <fullName evidence="9">DMT family transporter</fullName>
    </submittedName>
</protein>
<dbReference type="InterPro" id="IPR037185">
    <property type="entry name" value="EmrE-like"/>
</dbReference>
<keyword evidence="5 7" id="KW-1133">Transmembrane helix</keyword>
<feature type="transmembrane region" description="Helical" evidence="7">
    <location>
        <begin position="190"/>
        <end position="209"/>
    </location>
</feature>
<evidence type="ECO:0000256" key="4">
    <source>
        <dbReference type="ARBA" id="ARBA00022692"/>
    </source>
</evidence>